<comment type="similarity">
    <text evidence="1">Belongs to the cytochrome b5 family. MAPR subfamily.</text>
</comment>
<feature type="region of interest" description="Disordered" evidence="2">
    <location>
        <begin position="176"/>
        <end position="211"/>
    </location>
</feature>
<dbReference type="GO" id="GO:0012505">
    <property type="term" value="C:endomembrane system"/>
    <property type="evidence" value="ECO:0007669"/>
    <property type="project" value="TreeGrafter"/>
</dbReference>
<evidence type="ECO:0000259" key="3">
    <source>
        <dbReference type="SMART" id="SM01117"/>
    </source>
</evidence>
<evidence type="ECO:0000256" key="2">
    <source>
        <dbReference type="SAM" id="MobiDB-lite"/>
    </source>
</evidence>
<feature type="domain" description="Cytochrome b5 heme-binding" evidence="3">
    <location>
        <begin position="41"/>
        <end position="121"/>
    </location>
</feature>
<reference evidence="5" key="1">
    <citation type="journal article" date="2009" name="Genome Res.">
        <title>Comparative genomic analyses of the human fungal pathogens Coccidioides and their relatives.</title>
        <authorList>
            <person name="Sharpton T.J."/>
            <person name="Stajich J.E."/>
            <person name="Rounsley S.D."/>
            <person name="Gardner M.J."/>
            <person name="Wortman J.R."/>
            <person name="Jordar V.S."/>
            <person name="Maiti R."/>
            <person name="Kodira C.D."/>
            <person name="Neafsey D.E."/>
            <person name="Zeng Q."/>
            <person name="Hung C.-Y."/>
            <person name="McMahan C."/>
            <person name="Muszewska A."/>
            <person name="Grynberg M."/>
            <person name="Mandel M.A."/>
            <person name="Kellner E.M."/>
            <person name="Barker B.M."/>
            <person name="Galgiani J.N."/>
            <person name="Orbach M.J."/>
            <person name="Kirkland T.N."/>
            <person name="Cole G.T."/>
            <person name="Henn M.R."/>
            <person name="Birren B.W."/>
            <person name="Taylor J.W."/>
        </authorList>
    </citation>
    <scope>NUCLEOTIDE SEQUENCE [LARGE SCALE GENOMIC DNA]</scope>
    <source>
        <strain evidence="5">UAMH 1704</strain>
    </source>
</reference>
<dbReference type="KEGG" id="ure:UREG_02903"/>
<evidence type="ECO:0000256" key="1">
    <source>
        <dbReference type="ARBA" id="ARBA00038357"/>
    </source>
</evidence>
<dbReference type="AlphaFoldDB" id="C4JIP2"/>
<evidence type="ECO:0000313" key="5">
    <source>
        <dbReference type="Proteomes" id="UP000002058"/>
    </source>
</evidence>
<accession>C4JIP2</accession>
<dbReference type="HOGENOM" id="CLU_070889_0_1_1"/>
<dbReference type="Gene3D" id="3.10.120.10">
    <property type="entry name" value="Cytochrome b5-like heme/steroid binding domain"/>
    <property type="match status" value="1"/>
</dbReference>
<sequence>MSDLRQRSNPGAAAPSPKTSESLGKQIKRNLTCLQRGPILLTPSELSLYNGTSPTLPIYISINHTIYDVSASPYMYGPGGGYSFFAGRDATRAFVTGCFQDDLTSDLTGVEEMFMPIEDDDESEAEKRLSKAEKKLRREREMREARRKVDEHVKHWVDFYEKSDKYFAAGKVVRAHGEEKGGAGKKRELCEAAKKGRPKRSKLREEKEKSE</sequence>
<dbReference type="GeneID" id="8443519"/>
<evidence type="ECO:0000313" key="4">
    <source>
        <dbReference type="EMBL" id="EEP78054.1"/>
    </source>
</evidence>
<dbReference type="InParanoid" id="C4JIP2"/>
<dbReference type="InterPro" id="IPR001199">
    <property type="entry name" value="Cyt_B5-like_heme/steroid-bd"/>
</dbReference>
<dbReference type="Proteomes" id="UP000002058">
    <property type="component" value="Unassembled WGS sequence"/>
</dbReference>
<dbReference type="InterPro" id="IPR036400">
    <property type="entry name" value="Cyt_B5-like_heme/steroid_sf"/>
</dbReference>
<dbReference type="eggNOG" id="KOG1110">
    <property type="taxonomic scope" value="Eukaryota"/>
</dbReference>
<dbReference type="InterPro" id="IPR050577">
    <property type="entry name" value="MAPR/NEUFC/NENF-like"/>
</dbReference>
<dbReference type="PANTHER" id="PTHR10281:SF76">
    <property type="entry name" value="CALCUTTA CUP-RELATED"/>
    <property type="match status" value="1"/>
</dbReference>
<dbReference type="OrthoDB" id="10257697at2759"/>
<protein>
    <recommendedName>
        <fullName evidence="3">Cytochrome b5 heme-binding domain-containing protein</fullName>
    </recommendedName>
</protein>
<dbReference type="SMART" id="SM01117">
    <property type="entry name" value="Cyt-b5"/>
    <property type="match status" value="1"/>
</dbReference>
<dbReference type="Pfam" id="PF00173">
    <property type="entry name" value="Cyt-b5"/>
    <property type="match status" value="1"/>
</dbReference>
<keyword evidence="5" id="KW-1185">Reference proteome</keyword>
<dbReference type="GO" id="GO:0016020">
    <property type="term" value="C:membrane"/>
    <property type="evidence" value="ECO:0007669"/>
    <property type="project" value="TreeGrafter"/>
</dbReference>
<dbReference type="OMA" id="PRRELCQ"/>
<dbReference type="VEuPathDB" id="FungiDB:UREG_02903"/>
<dbReference type="SUPFAM" id="SSF55856">
    <property type="entry name" value="Cytochrome b5-like heme/steroid binding domain"/>
    <property type="match status" value="1"/>
</dbReference>
<proteinExistence type="inferred from homology"/>
<dbReference type="RefSeq" id="XP_002543387.1">
    <property type="nucleotide sequence ID" value="XM_002543341.1"/>
</dbReference>
<feature type="compositionally biased region" description="Basic and acidic residues" evidence="2">
    <location>
        <begin position="176"/>
        <end position="194"/>
    </location>
</feature>
<dbReference type="EMBL" id="CH476615">
    <property type="protein sequence ID" value="EEP78054.1"/>
    <property type="molecule type" value="Genomic_DNA"/>
</dbReference>
<name>C4JIP2_UNCRE</name>
<dbReference type="PANTHER" id="PTHR10281">
    <property type="entry name" value="MEMBRANE-ASSOCIATED PROGESTERONE RECEPTOR COMPONENT-RELATED"/>
    <property type="match status" value="1"/>
</dbReference>
<organism evidence="4 5">
    <name type="scientific">Uncinocarpus reesii (strain UAMH 1704)</name>
    <dbReference type="NCBI Taxonomy" id="336963"/>
    <lineage>
        <taxon>Eukaryota</taxon>
        <taxon>Fungi</taxon>
        <taxon>Dikarya</taxon>
        <taxon>Ascomycota</taxon>
        <taxon>Pezizomycotina</taxon>
        <taxon>Eurotiomycetes</taxon>
        <taxon>Eurotiomycetidae</taxon>
        <taxon>Onygenales</taxon>
        <taxon>Onygenaceae</taxon>
        <taxon>Uncinocarpus</taxon>
    </lineage>
</organism>
<dbReference type="FunFam" id="3.10.120.10:FF:000018">
    <property type="entry name" value="Heme/steroid binding domain protein, putative"/>
    <property type="match status" value="1"/>
</dbReference>
<gene>
    <name evidence="4" type="ORF">UREG_02903</name>
</gene>
<feature type="region of interest" description="Disordered" evidence="2">
    <location>
        <begin position="1"/>
        <end position="24"/>
    </location>
</feature>